<accession>A0ABV4X1D9</accession>
<protein>
    <recommendedName>
        <fullName evidence="3">PEP-CTERM sorting domain-containing protein</fullName>
    </recommendedName>
</protein>
<keyword evidence="2" id="KW-1185">Reference proteome</keyword>
<dbReference type="EMBL" id="JBHFNQ010000054">
    <property type="protein sequence ID" value="MFB2876594.1"/>
    <property type="molecule type" value="Genomic_DNA"/>
</dbReference>
<sequence length="233" mass="24417">MTSITLVKKLSMAVVGTTFIALGSISTAKASTLVLESATFSSASLNSGYTVGLSQSVGWRFQIDRSLQVTDIGGNFGTFYNSGNIFGAIVSLDSLNALPSGNPNSLQNVLGSTTFTPTSLGGDTLTPLSVLLNPGNYALIFGSGQFGATGFSGMPYTGQINFPGSSYFFSNTNWINGGVSNARFIVKGNEVTTSVPEPTSVLGLLAFSLLSISQILQRQGYSKNTDTFEHENN</sequence>
<comment type="caution">
    <text evidence="1">The sequence shown here is derived from an EMBL/GenBank/DDBJ whole genome shotgun (WGS) entry which is preliminary data.</text>
</comment>
<gene>
    <name evidence="1" type="ORF">ACE1CC_06855</name>
</gene>
<dbReference type="RefSeq" id="WP_413269720.1">
    <property type="nucleotide sequence ID" value="NZ_JBHFNQ010000054.1"/>
</dbReference>
<dbReference type="Proteomes" id="UP001576774">
    <property type="component" value="Unassembled WGS sequence"/>
</dbReference>
<name>A0ABV4X1D9_9CYAN</name>
<evidence type="ECO:0000313" key="2">
    <source>
        <dbReference type="Proteomes" id="UP001576774"/>
    </source>
</evidence>
<evidence type="ECO:0008006" key="3">
    <source>
        <dbReference type="Google" id="ProtNLM"/>
    </source>
</evidence>
<evidence type="ECO:0000313" key="1">
    <source>
        <dbReference type="EMBL" id="MFB2876594.1"/>
    </source>
</evidence>
<reference evidence="1 2" key="1">
    <citation type="submission" date="2024-09" db="EMBL/GenBank/DDBJ databases">
        <title>Floridaenema gen nov. (Aerosakkonemataceae, Aerosakkonematales ord. nov., Cyanobacteria) from benthic tropical and subtropical fresh waters, with the description of four new species.</title>
        <authorList>
            <person name="Moretto J.A."/>
            <person name="Berthold D.E."/>
            <person name="Lefler F.W."/>
            <person name="Huang I.-S."/>
            <person name="Laughinghouse H. IV."/>
        </authorList>
    </citation>
    <scope>NUCLEOTIDE SEQUENCE [LARGE SCALE GENOMIC DNA]</scope>
    <source>
        <strain evidence="1 2">BLCC-F46</strain>
    </source>
</reference>
<organism evidence="1 2">
    <name type="scientific">Floridaenema aerugineum BLCC-F46</name>
    <dbReference type="NCBI Taxonomy" id="3153654"/>
    <lineage>
        <taxon>Bacteria</taxon>
        <taxon>Bacillati</taxon>
        <taxon>Cyanobacteriota</taxon>
        <taxon>Cyanophyceae</taxon>
        <taxon>Oscillatoriophycideae</taxon>
        <taxon>Aerosakkonematales</taxon>
        <taxon>Aerosakkonemataceae</taxon>
        <taxon>Floridanema</taxon>
        <taxon>Floridanema aerugineum</taxon>
    </lineage>
</organism>
<proteinExistence type="predicted"/>